<reference evidence="3" key="1">
    <citation type="submission" date="2022-11" db="EMBL/GenBank/DDBJ databases">
        <authorList>
            <person name="Petersen C."/>
        </authorList>
    </citation>
    <scope>NUCLEOTIDE SEQUENCE</scope>
    <source>
        <strain evidence="3">IBT 29864</strain>
    </source>
</reference>
<dbReference type="OrthoDB" id="2133190at2759"/>
<dbReference type="InterPro" id="IPR052099">
    <property type="entry name" value="Regulatory_TF_Diverse"/>
</dbReference>
<evidence type="ECO:0000313" key="4">
    <source>
        <dbReference type="Proteomes" id="UP001147782"/>
    </source>
</evidence>
<proteinExistence type="predicted"/>
<dbReference type="PROSITE" id="PS50888">
    <property type="entry name" value="BHLH"/>
    <property type="match status" value="1"/>
</dbReference>
<dbReference type="InterPro" id="IPR036638">
    <property type="entry name" value="HLH_DNA-bd_sf"/>
</dbReference>
<evidence type="ECO:0000256" key="1">
    <source>
        <dbReference type="SAM" id="MobiDB-lite"/>
    </source>
</evidence>
<dbReference type="AlphaFoldDB" id="A0A9W9RSQ8"/>
<organism evidence="3 4">
    <name type="scientific">Penicillium cataractarum</name>
    <dbReference type="NCBI Taxonomy" id="2100454"/>
    <lineage>
        <taxon>Eukaryota</taxon>
        <taxon>Fungi</taxon>
        <taxon>Dikarya</taxon>
        <taxon>Ascomycota</taxon>
        <taxon>Pezizomycotina</taxon>
        <taxon>Eurotiomycetes</taxon>
        <taxon>Eurotiomycetidae</taxon>
        <taxon>Eurotiales</taxon>
        <taxon>Aspergillaceae</taxon>
        <taxon>Penicillium</taxon>
    </lineage>
</organism>
<dbReference type="PANTHER" id="PTHR47336:SF4">
    <property type="entry name" value="BHLH TRANSCRIPTION FACTOR (EUROFUNG)"/>
    <property type="match status" value="1"/>
</dbReference>
<dbReference type="Gene3D" id="4.10.280.10">
    <property type="entry name" value="Helix-loop-helix DNA-binding domain"/>
    <property type="match status" value="1"/>
</dbReference>
<feature type="region of interest" description="Disordered" evidence="1">
    <location>
        <begin position="96"/>
        <end position="207"/>
    </location>
</feature>
<feature type="compositionally biased region" description="Low complexity" evidence="1">
    <location>
        <begin position="183"/>
        <end position="195"/>
    </location>
</feature>
<gene>
    <name evidence="3" type="ORF">N7496_010663</name>
</gene>
<dbReference type="EMBL" id="JAPZBS010000008">
    <property type="protein sequence ID" value="KAJ5364950.1"/>
    <property type="molecule type" value="Genomic_DNA"/>
</dbReference>
<dbReference type="SUPFAM" id="SSF47459">
    <property type="entry name" value="HLH, helix-loop-helix DNA-binding domain"/>
    <property type="match status" value="1"/>
</dbReference>
<dbReference type="Pfam" id="PF00010">
    <property type="entry name" value="HLH"/>
    <property type="match status" value="1"/>
</dbReference>
<dbReference type="PANTHER" id="PTHR47336">
    <property type="entry name" value="TRANSCRIPTION FACTOR HMS1-RELATED"/>
    <property type="match status" value="1"/>
</dbReference>
<sequence>MAFNHTALYKLSLDNESFLDQQVSPQSRLMELFPTTKASDPLPGDWSYDSAVDLFFLNLADMDPVSFNFGDMTAADSMDSSGIPAAIGGFSMPTAEDTVSLSSDLDSGTRPSIGMAMTSPTSSAPSKPSTRASTNSLTNNTNTSPSASTSSTHWSSSPEIKPKEYIPTRTNKRHRTRSLFNESTTSTQSQAQRSTCTYVPAPKDSQGRDAAKRAAHNIIEKRYRTNMSAKYLALEKVISPAGVQKSSPRRASTGAGSLKKSEILSSALTYIEGIQQENLAAQKELALLKQGLVSGGM</sequence>
<accession>A0A9W9RSQ8</accession>
<comment type="caution">
    <text evidence="3">The sequence shown here is derived from an EMBL/GenBank/DDBJ whole genome shotgun (WGS) entry which is preliminary data.</text>
</comment>
<name>A0A9W9RSQ8_9EURO</name>
<evidence type="ECO:0000259" key="2">
    <source>
        <dbReference type="PROSITE" id="PS50888"/>
    </source>
</evidence>
<feature type="domain" description="BHLH" evidence="2">
    <location>
        <begin position="211"/>
        <end position="274"/>
    </location>
</feature>
<dbReference type="RefSeq" id="XP_056552576.1">
    <property type="nucleotide sequence ID" value="XM_056703576.1"/>
</dbReference>
<dbReference type="GeneID" id="81442755"/>
<keyword evidence="4" id="KW-1185">Reference proteome</keyword>
<protein>
    <recommendedName>
        <fullName evidence="2">BHLH domain-containing protein</fullName>
    </recommendedName>
</protein>
<reference evidence="3" key="2">
    <citation type="journal article" date="2023" name="IMA Fungus">
        <title>Comparative genomic study of the Penicillium genus elucidates a diverse pangenome and 15 lateral gene transfer events.</title>
        <authorList>
            <person name="Petersen C."/>
            <person name="Sorensen T."/>
            <person name="Nielsen M.R."/>
            <person name="Sondergaard T.E."/>
            <person name="Sorensen J.L."/>
            <person name="Fitzpatrick D.A."/>
            <person name="Frisvad J.C."/>
            <person name="Nielsen K.L."/>
        </authorList>
    </citation>
    <scope>NUCLEOTIDE SEQUENCE</scope>
    <source>
        <strain evidence="3">IBT 29864</strain>
    </source>
</reference>
<dbReference type="GO" id="GO:0046983">
    <property type="term" value="F:protein dimerization activity"/>
    <property type="evidence" value="ECO:0007669"/>
    <property type="project" value="InterPro"/>
</dbReference>
<evidence type="ECO:0000313" key="3">
    <source>
        <dbReference type="EMBL" id="KAJ5364950.1"/>
    </source>
</evidence>
<dbReference type="Proteomes" id="UP001147782">
    <property type="component" value="Unassembled WGS sequence"/>
</dbReference>
<feature type="compositionally biased region" description="Low complexity" evidence="1">
    <location>
        <begin position="116"/>
        <end position="157"/>
    </location>
</feature>
<feature type="compositionally biased region" description="Polar residues" evidence="1">
    <location>
        <begin position="97"/>
        <end position="110"/>
    </location>
</feature>
<dbReference type="InterPro" id="IPR011598">
    <property type="entry name" value="bHLH_dom"/>
</dbReference>